<dbReference type="GO" id="GO:0006281">
    <property type="term" value="P:DNA repair"/>
    <property type="evidence" value="ECO:0007669"/>
    <property type="project" value="UniProtKB-KW"/>
</dbReference>
<comment type="catalytic activity">
    <reaction evidence="5 6">
        <text>ATP + H2O = ADP + phosphate + H(+)</text>
        <dbReference type="Rhea" id="RHEA:13065"/>
        <dbReference type="ChEBI" id="CHEBI:15377"/>
        <dbReference type="ChEBI" id="CHEBI:15378"/>
        <dbReference type="ChEBI" id="CHEBI:30616"/>
        <dbReference type="ChEBI" id="CHEBI:43474"/>
        <dbReference type="ChEBI" id="CHEBI:456216"/>
        <dbReference type="EC" id="5.6.2.3"/>
    </reaction>
</comment>
<dbReference type="GO" id="GO:0016787">
    <property type="term" value="F:hydrolase activity"/>
    <property type="evidence" value="ECO:0007669"/>
    <property type="project" value="UniProtKB-KW"/>
</dbReference>
<dbReference type="PANTHER" id="PTHR47642:SF5">
    <property type="entry name" value="ATP-DEPENDENT DNA HELICASE"/>
    <property type="match status" value="1"/>
</dbReference>
<evidence type="ECO:0000259" key="8">
    <source>
        <dbReference type="Pfam" id="PF05970"/>
    </source>
</evidence>
<keyword evidence="4 6" id="KW-0233">DNA recombination</keyword>
<keyword evidence="6 9" id="KW-0347">Helicase</keyword>
<keyword evidence="6" id="KW-0067">ATP-binding</keyword>
<dbReference type="InterPro" id="IPR010285">
    <property type="entry name" value="DNA_helicase_pif1-like_DEAD"/>
</dbReference>
<evidence type="ECO:0000313" key="10">
    <source>
        <dbReference type="Proteomes" id="UP001430356"/>
    </source>
</evidence>
<feature type="compositionally biased region" description="Gly residues" evidence="7">
    <location>
        <begin position="646"/>
        <end position="664"/>
    </location>
</feature>
<organism evidence="9 10">
    <name type="scientific">Novymonas esmeraldas</name>
    <dbReference type="NCBI Taxonomy" id="1808958"/>
    <lineage>
        <taxon>Eukaryota</taxon>
        <taxon>Discoba</taxon>
        <taxon>Euglenozoa</taxon>
        <taxon>Kinetoplastea</taxon>
        <taxon>Metakinetoplastina</taxon>
        <taxon>Trypanosomatida</taxon>
        <taxon>Trypanosomatidae</taxon>
        <taxon>Novymonas</taxon>
    </lineage>
</organism>
<dbReference type="Gene3D" id="3.40.50.300">
    <property type="entry name" value="P-loop containing nucleotide triphosphate hydrolases"/>
    <property type="match status" value="1"/>
</dbReference>
<comment type="similarity">
    <text evidence="2">Belongs to the helicase family. PIF1 subfamily.</text>
</comment>
<dbReference type="GO" id="GO:0006310">
    <property type="term" value="P:DNA recombination"/>
    <property type="evidence" value="ECO:0007669"/>
    <property type="project" value="UniProtKB-KW"/>
</dbReference>
<dbReference type="SUPFAM" id="SSF52540">
    <property type="entry name" value="P-loop containing nucleoside triphosphate hydrolases"/>
    <property type="match status" value="2"/>
</dbReference>
<feature type="region of interest" description="Disordered" evidence="7">
    <location>
        <begin position="68"/>
        <end position="126"/>
    </location>
</feature>
<protein>
    <recommendedName>
        <fullName evidence="6">ATP-dependent DNA helicase</fullName>
        <ecNumber evidence="6">5.6.2.3</ecNumber>
    </recommendedName>
</protein>
<gene>
    <name evidence="9" type="ORF">NESM_000424400</name>
</gene>
<name>A0AAW0ELU1_9TRYP</name>
<accession>A0AAW0ELU1</accession>
<dbReference type="EMBL" id="JAECZO010000046">
    <property type="protein sequence ID" value="KAK7195017.1"/>
    <property type="molecule type" value="Genomic_DNA"/>
</dbReference>
<evidence type="ECO:0000256" key="3">
    <source>
        <dbReference type="ARBA" id="ARBA00011245"/>
    </source>
</evidence>
<keyword evidence="6" id="KW-0234">DNA repair</keyword>
<dbReference type="AlphaFoldDB" id="A0AAW0ELU1"/>
<feature type="compositionally biased region" description="Low complexity" evidence="7">
    <location>
        <begin position="103"/>
        <end position="124"/>
    </location>
</feature>
<evidence type="ECO:0000256" key="5">
    <source>
        <dbReference type="ARBA" id="ARBA00048954"/>
    </source>
</evidence>
<feature type="region of interest" description="Disordered" evidence="7">
    <location>
        <begin position="641"/>
        <end position="666"/>
    </location>
</feature>
<comment type="cofactor">
    <cofactor evidence="1 6">
        <name>Mg(2+)</name>
        <dbReference type="ChEBI" id="CHEBI:18420"/>
    </cofactor>
</comment>
<dbReference type="InterPro" id="IPR051055">
    <property type="entry name" value="PIF1_helicase"/>
</dbReference>
<reference evidence="9 10" key="1">
    <citation type="journal article" date="2021" name="MBio">
        <title>A New Model Trypanosomatid, Novymonas esmeraldas: Genomic Perception of Its 'Candidatus Pandoraea novymonadis' Endosymbiont.</title>
        <authorList>
            <person name="Zakharova A."/>
            <person name="Saura A."/>
            <person name="Butenko A."/>
            <person name="Podesvova L."/>
            <person name="Warmusova S."/>
            <person name="Kostygov A.Y."/>
            <person name="Nenarokova A."/>
            <person name="Lukes J."/>
            <person name="Opperdoes F.R."/>
            <person name="Yurchenko V."/>
        </authorList>
    </citation>
    <scope>NUCLEOTIDE SEQUENCE [LARGE SCALE GENOMIC DNA]</scope>
    <source>
        <strain evidence="9 10">E262AT.01</strain>
    </source>
</reference>
<evidence type="ECO:0000256" key="2">
    <source>
        <dbReference type="ARBA" id="ARBA00009781"/>
    </source>
</evidence>
<evidence type="ECO:0000256" key="1">
    <source>
        <dbReference type="ARBA" id="ARBA00001946"/>
    </source>
</evidence>
<evidence type="ECO:0000256" key="4">
    <source>
        <dbReference type="ARBA" id="ARBA00023172"/>
    </source>
</evidence>
<comment type="caution">
    <text evidence="9">The sequence shown here is derived from an EMBL/GenBank/DDBJ whole genome shotgun (WGS) entry which is preliminary data.</text>
</comment>
<dbReference type="PANTHER" id="PTHR47642">
    <property type="entry name" value="ATP-DEPENDENT DNA HELICASE"/>
    <property type="match status" value="1"/>
</dbReference>
<evidence type="ECO:0000256" key="7">
    <source>
        <dbReference type="SAM" id="MobiDB-lite"/>
    </source>
</evidence>
<evidence type="ECO:0000256" key="6">
    <source>
        <dbReference type="RuleBase" id="RU363044"/>
    </source>
</evidence>
<evidence type="ECO:0000313" key="9">
    <source>
        <dbReference type="EMBL" id="KAK7195017.1"/>
    </source>
</evidence>
<keyword evidence="6" id="KW-0378">Hydrolase</keyword>
<feature type="region of interest" description="Disordered" evidence="7">
    <location>
        <begin position="205"/>
        <end position="234"/>
    </location>
</feature>
<keyword evidence="10" id="KW-1185">Reference proteome</keyword>
<comment type="subunit">
    <text evidence="3">Monomer.</text>
</comment>
<dbReference type="GO" id="GO:0000723">
    <property type="term" value="P:telomere maintenance"/>
    <property type="evidence" value="ECO:0007669"/>
    <property type="project" value="InterPro"/>
</dbReference>
<proteinExistence type="inferred from homology"/>
<feature type="compositionally biased region" description="Polar residues" evidence="7">
    <location>
        <begin position="78"/>
        <end position="87"/>
    </location>
</feature>
<dbReference type="GO" id="GO:0043139">
    <property type="term" value="F:5'-3' DNA helicase activity"/>
    <property type="evidence" value="ECO:0007669"/>
    <property type="project" value="UniProtKB-EC"/>
</dbReference>
<feature type="domain" description="DNA helicase Pif1-like DEAD-box helicase" evidence="8">
    <location>
        <begin position="322"/>
        <end position="484"/>
    </location>
</feature>
<sequence length="949" mass="102188">MVHGRCRLSALTSAVRSVSLRLHDESSDGPQFSVSFKPNDTASAATASAAVSEACGASAGTSQTRAEAVAHGGVASTHHPTNGSAGSCSLAPLPHLAEGTSGQRGAAAAAAPAPAAAPRRQGPAVASSRSVEVATQMFYATLYKEACVNPFNGRLLCTGSSAAAALFSIGFYRSTSNQLRLEWSPAEYLAALQTTATALQTSLARRRAREAQRERRAAKQAGDTSSHKLSSRRGQSAQSAAAALLPLTTDAAMDAARHRLLRPFVRRGPKHWMAAVVDLMQRRDVFTSLPGRLEQLYRRLAVAYVPVKLDAPVDPGLAAISLTPDQQNVMQLAMCGYSMFVGGSAGTGKTVLLKCIYRELCQRGLKVAMTATTGVAAIQLGGCTFHLAFNAPLDPTPHRWDVNALRAVDVVIIDEVSLLDAGMLDAFDVEARLARVEQRPFGGLQLIVCGDFLQLSRECTLPAYESATFKHLIALRLVTPMRHTTDDALLRLLEELRQGRFDATCFASLARPIPESTTHITYLFPRRREAQQLNERKLSELSTEEMTFIPQRGSLELYGVFTHSALIELDRDADGMRLPVPRREHVLEMIQEEAVRVCGGDGAAPVFIADHELVVMPANAEGAQGTRFVLRLRCRERDVGVDVSSHGGGGGDGGGAAGPTGDGDGSSITTTARLRMLKLQAAKVPRRIVAPVNDAAWEAIATAVAARVGGRLVAMLEREPSSLVPLSVSMTLADMSMTDVAASLAPLRLKLGCRVMVNRNLSRSVSNGSVGVVEAFAPPDLSLFPRRSDRAMRAMHQRVCSSRVFERLPIVRLLSGEVVQVPPVSVVLGGTVQSYYYGHEVLTLPLQLGYAFTVHKVQGLTLQGTVVLDCERFFDCAHLIYVACSRVRRLDQLIVYHVQPSMIIVRRSALEFSQKLYDASNPTIHTHSSEAPRASWTENISNPILSLSD</sequence>
<keyword evidence="6" id="KW-0227">DNA damage</keyword>
<dbReference type="Pfam" id="PF05970">
    <property type="entry name" value="PIF1"/>
    <property type="match status" value="1"/>
</dbReference>
<dbReference type="EC" id="5.6.2.3" evidence="6"/>
<keyword evidence="6" id="KW-0547">Nucleotide-binding</keyword>
<dbReference type="InterPro" id="IPR027417">
    <property type="entry name" value="P-loop_NTPase"/>
</dbReference>
<dbReference type="GO" id="GO:0005524">
    <property type="term" value="F:ATP binding"/>
    <property type="evidence" value="ECO:0007669"/>
    <property type="project" value="UniProtKB-KW"/>
</dbReference>
<dbReference type="Proteomes" id="UP001430356">
    <property type="component" value="Unassembled WGS sequence"/>
</dbReference>